<keyword evidence="8" id="KW-0406">Ion transport</keyword>
<protein>
    <submittedName>
        <fullName evidence="13">Ferric reductase like transmembrane component</fullName>
    </submittedName>
</protein>
<dbReference type="STRING" id="1573173.A0A167ATX1"/>
<dbReference type="GO" id="GO:0006879">
    <property type="term" value="P:intracellular iron ion homeostasis"/>
    <property type="evidence" value="ECO:0007669"/>
    <property type="project" value="TreeGrafter"/>
</dbReference>
<evidence type="ECO:0000256" key="2">
    <source>
        <dbReference type="ARBA" id="ARBA00006278"/>
    </source>
</evidence>
<keyword evidence="7" id="KW-0560">Oxidoreductase</keyword>
<accession>A0A167ATX1</accession>
<feature type="transmembrane region" description="Helical" evidence="11">
    <location>
        <begin position="76"/>
        <end position="93"/>
    </location>
</feature>
<proteinExistence type="inferred from homology"/>
<evidence type="ECO:0000256" key="11">
    <source>
        <dbReference type="SAM" id="Phobius"/>
    </source>
</evidence>
<dbReference type="Proteomes" id="UP000076584">
    <property type="component" value="Unassembled WGS sequence"/>
</dbReference>
<evidence type="ECO:0000256" key="10">
    <source>
        <dbReference type="SAM" id="MobiDB-lite"/>
    </source>
</evidence>
<dbReference type="SFLD" id="SFLDS00052">
    <property type="entry name" value="Ferric_Reductase_Domain"/>
    <property type="match status" value="1"/>
</dbReference>
<evidence type="ECO:0000256" key="6">
    <source>
        <dbReference type="ARBA" id="ARBA00022989"/>
    </source>
</evidence>
<dbReference type="Pfam" id="PF01794">
    <property type="entry name" value="Ferric_reduct"/>
    <property type="match status" value="1"/>
</dbReference>
<gene>
    <name evidence="13" type="ORF">CI238_11435</name>
</gene>
<evidence type="ECO:0000256" key="8">
    <source>
        <dbReference type="ARBA" id="ARBA00023065"/>
    </source>
</evidence>
<keyword evidence="6 11" id="KW-1133">Transmembrane helix</keyword>
<evidence type="ECO:0000256" key="1">
    <source>
        <dbReference type="ARBA" id="ARBA00004141"/>
    </source>
</evidence>
<feature type="transmembrane region" description="Helical" evidence="11">
    <location>
        <begin position="246"/>
        <end position="265"/>
    </location>
</feature>
<dbReference type="SFLD" id="SFLDG01168">
    <property type="entry name" value="Ferric_reductase_subgroup_(FRE"/>
    <property type="match status" value="1"/>
</dbReference>
<dbReference type="InterPro" id="IPR013112">
    <property type="entry name" value="FAD-bd_8"/>
</dbReference>
<dbReference type="CDD" id="cd06186">
    <property type="entry name" value="NOX_Duox_like_FAD_NADP"/>
    <property type="match status" value="1"/>
</dbReference>
<dbReference type="Pfam" id="PF08022">
    <property type="entry name" value="FAD_binding_8"/>
    <property type="match status" value="1"/>
</dbReference>
<evidence type="ECO:0000256" key="4">
    <source>
        <dbReference type="ARBA" id="ARBA00022692"/>
    </source>
</evidence>
<dbReference type="InterPro" id="IPR017927">
    <property type="entry name" value="FAD-bd_FR_type"/>
</dbReference>
<dbReference type="InterPro" id="IPR013121">
    <property type="entry name" value="Fe_red_NAD-bd_6"/>
</dbReference>
<evidence type="ECO:0000256" key="5">
    <source>
        <dbReference type="ARBA" id="ARBA00022982"/>
    </source>
</evidence>
<dbReference type="Gene3D" id="3.40.50.80">
    <property type="entry name" value="Nucleotide-binding domain of ferredoxin-NADP reductase (FNR) module"/>
    <property type="match status" value="1"/>
</dbReference>
<dbReference type="AlphaFoldDB" id="A0A167ATX1"/>
<reference evidence="13 14" key="1">
    <citation type="submission" date="2015-06" db="EMBL/GenBank/DDBJ databases">
        <title>Survival trade-offs in plant roots during colonization by closely related pathogenic and mutualistic fungi.</title>
        <authorList>
            <person name="Hacquard S."/>
            <person name="Kracher B."/>
            <person name="Hiruma K."/>
            <person name="Weinman A."/>
            <person name="Muench P."/>
            <person name="Garrido Oter R."/>
            <person name="Ver Loren van Themaat E."/>
            <person name="Dallerey J.-F."/>
            <person name="Damm U."/>
            <person name="Henrissat B."/>
            <person name="Lespinet O."/>
            <person name="Thon M."/>
            <person name="Kemen E."/>
            <person name="McHardy A.C."/>
            <person name="Schulze-Lefert P."/>
            <person name="O'Connell R.J."/>
        </authorList>
    </citation>
    <scope>NUCLEOTIDE SEQUENCE [LARGE SCALE GENOMIC DNA]</scope>
    <source>
        <strain evidence="13 14">MAFF 238704</strain>
    </source>
</reference>
<feature type="transmembrane region" description="Helical" evidence="11">
    <location>
        <begin position="272"/>
        <end position="289"/>
    </location>
</feature>
<feature type="domain" description="FAD-binding FR-type" evidence="12">
    <location>
        <begin position="311"/>
        <end position="420"/>
    </location>
</feature>
<feature type="compositionally biased region" description="Low complexity" evidence="10">
    <location>
        <begin position="512"/>
        <end position="522"/>
    </location>
</feature>
<evidence type="ECO:0000256" key="7">
    <source>
        <dbReference type="ARBA" id="ARBA00023002"/>
    </source>
</evidence>
<dbReference type="Pfam" id="PF08030">
    <property type="entry name" value="NAD_binding_6"/>
    <property type="match status" value="1"/>
</dbReference>
<dbReference type="GO" id="GO:0015677">
    <property type="term" value="P:copper ion import"/>
    <property type="evidence" value="ECO:0007669"/>
    <property type="project" value="TreeGrafter"/>
</dbReference>
<keyword evidence="4 11" id="KW-0812">Transmembrane</keyword>
<dbReference type="PROSITE" id="PS51384">
    <property type="entry name" value="FAD_FR"/>
    <property type="match status" value="1"/>
</dbReference>
<evidence type="ECO:0000313" key="14">
    <source>
        <dbReference type="Proteomes" id="UP000076584"/>
    </source>
</evidence>
<keyword evidence="14" id="KW-1185">Reference proteome</keyword>
<feature type="region of interest" description="Disordered" evidence="10">
    <location>
        <begin position="508"/>
        <end position="527"/>
    </location>
</feature>
<comment type="similarity">
    <text evidence="2">Belongs to the ferric reductase (FRE) family.</text>
</comment>
<dbReference type="GO" id="GO:0000293">
    <property type="term" value="F:ferric-chelate reductase activity"/>
    <property type="evidence" value="ECO:0007669"/>
    <property type="project" value="UniProtKB-ARBA"/>
</dbReference>
<dbReference type="GO" id="GO:0005886">
    <property type="term" value="C:plasma membrane"/>
    <property type="evidence" value="ECO:0007669"/>
    <property type="project" value="TreeGrafter"/>
</dbReference>
<evidence type="ECO:0000256" key="3">
    <source>
        <dbReference type="ARBA" id="ARBA00022448"/>
    </source>
</evidence>
<evidence type="ECO:0000313" key="13">
    <source>
        <dbReference type="EMBL" id="KZL80520.1"/>
    </source>
</evidence>
<keyword evidence="5" id="KW-0249">Electron transport</keyword>
<comment type="subcellular location">
    <subcellularLocation>
        <location evidence="1">Membrane</location>
        <topology evidence="1">Multi-pass membrane protein</topology>
    </subcellularLocation>
</comment>
<keyword evidence="3" id="KW-0813">Transport</keyword>
<keyword evidence="9 11" id="KW-0472">Membrane</keyword>
<sequence>LLVLEPEQVYFTHLPAQPSVDKEASLRFAYSTNCFASPLPHVYPTRSTTMAGGSGAGPSAFPKLFAHRSRMNHKAMVYYATALAALTGVFIALHLIRQLVLKTGIAAKLSFPAMPFVFVSRTIRRISVRKAPLLPSTGHAAVAIAYVVANIVFTLTYIDTSALPYITVIGARTGWLAIVNNVVVVFLSLKNTPLGYLTAWSYERLNILHQVAGYVTMTLIIVHGATYSSYFIQQGNLARLRVHEEIYGIVSGFAFLIVVLAGAIVRLWYYELSYILHVSGFAISMVLVGLHQPELSKKIVIITAVGAGIWLFDRSIRLVRVVGYGLNNTATVHPLPGGGTRIILKKAPYGASSGDHCFLWIPKIRAFEMHPFTIAAMEPLEFVINSYDGFTHDLHKYAVSHPGATLKASVEGSYGTFPNPAEYDKIVLVAGGSGASFTVGTALNLLKQLTRNPTQSIVFVWVLKRHTHLEWFGRHLSTIHDSLPSSVLLYVTRSPGCPDYYQETFAKEGRSHSGTTSSNASSPVTPATERFDAASGIPRQLPKVLTCAIFDPEKPGFESDVTFSVSSIQQNRLPDHINSIPIHYGRADVAAIIRNAVNNAAPDQRVLVMGCGPEGLMTEVRNTTASCIRTSGPAVELHCEQFGW</sequence>
<dbReference type="PANTHER" id="PTHR32361:SF28">
    <property type="entry name" value="FRP1P"/>
    <property type="match status" value="1"/>
</dbReference>
<feature type="transmembrane region" description="Helical" evidence="11">
    <location>
        <begin position="207"/>
        <end position="226"/>
    </location>
</feature>
<dbReference type="SUPFAM" id="SSF52343">
    <property type="entry name" value="Ferredoxin reductase-like, C-terminal NADP-linked domain"/>
    <property type="match status" value="1"/>
</dbReference>
<name>A0A167ATX1_COLIC</name>
<dbReference type="GO" id="GO:0006826">
    <property type="term" value="P:iron ion transport"/>
    <property type="evidence" value="ECO:0007669"/>
    <property type="project" value="TreeGrafter"/>
</dbReference>
<organism evidence="13 14">
    <name type="scientific">Colletotrichum incanum</name>
    <name type="common">Soybean anthracnose fungus</name>
    <dbReference type="NCBI Taxonomy" id="1573173"/>
    <lineage>
        <taxon>Eukaryota</taxon>
        <taxon>Fungi</taxon>
        <taxon>Dikarya</taxon>
        <taxon>Ascomycota</taxon>
        <taxon>Pezizomycotina</taxon>
        <taxon>Sordariomycetes</taxon>
        <taxon>Hypocreomycetidae</taxon>
        <taxon>Glomerellales</taxon>
        <taxon>Glomerellaceae</taxon>
        <taxon>Colletotrichum</taxon>
        <taxon>Colletotrichum spaethianum species complex</taxon>
    </lineage>
</organism>
<comment type="caution">
    <text evidence="13">The sequence shown here is derived from an EMBL/GenBank/DDBJ whole genome shotgun (WGS) entry which is preliminary data.</text>
</comment>
<feature type="transmembrane region" description="Helical" evidence="11">
    <location>
        <begin position="164"/>
        <end position="187"/>
    </location>
</feature>
<feature type="transmembrane region" description="Helical" evidence="11">
    <location>
        <begin position="140"/>
        <end position="158"/>
    </location>
</feature>
<evidence type="ECO:0000256" key="9">
    <source>
        <dbReference type="ARBA" id="ARBA00023136"/>
    </source>
</evidence>
<dbReference type="InterPro" id="IPR051410">
    <property type="entry name" value="Ferric/Cupric_Reductase"/>
</dbReference>
<dbReference type="InterPro" id="IPR039261">
    <property type="entry name" value="FNR_nucleotide-bd"/>
</dbReference>
<dbReference type="EMBL" id="LFIW01001893">
    <property type="protein sequence ID" value="KZL80520.1"/>
    <property type="molecule type" value="Genomic_DNA"/>
</dbReference>
<dbReference type="PANTHER" id="PTHR32361">
    <property type="entry name" value="FERRIC/CUPRIC REDUCTASE TRANSMEMBRANE COMPONENT"/>
    <property type="match status" value="1"/>
</dbReference>
<feature type="non-terminal residue" evidence="13">
    <location>
        <position position="1"/>
    </location>
</feature>
<evidence type="ECO:0000259" key="12">
    <source>
        <dbReference type="PROSITE" id="PS51384"/>
    </source>
</evidence>
<dbReference type="InterPro" id="IPR013130">
    <property type="entry name" value="Fe3_Rdtase_TM_dom"/>
</dbReference>